<proteinExistence type="predicted"/>
<comment type="caution">
    <text evidence="3">The sequence shown here is derived from an EMBL/GenBank/DDBJ whole genome shotgun (WGS) entry which is preliminary data.</text>
</comment>
<dbReference type="Proteomes" id="UP001516400">
    <property type="component" value="Unassembled WGS sequence"/>
</dbReference>
<dbReference type="Gene3D" id="3.90.1300.10">
    <property type="entry name" value="Amidase signature (AS) domain"/>
    <property type="match status" value="1"/>
</dbReference>
<name>A0ABD2N3K9_9CUCU</name>
<dbReference type="PANTHER" id="PTHR43372">
    <property type="entry name" value="FATTY-ACID AMIDE HYDROLASE"/>
    <property type="match status" value="1"/>
</dbReference>
<dbReference type="Pfam" id="PF01425">
    <property type="entry name" value="Amidase"/>
    <property type="match status" value="1"/>
</dbReference>
<keyword evidence="1" id="KW-1133">Transmembrane helix</keyword>
<accession>A0ABD2N3K9</accession>
<feature type="domain" description="Amidase" evidence="2">
    <location>
        <begin position="66"/>
        <end position="293"/>
    </location>
</feature>
<keyword evidence="1" id="KW-0472">Membrane</keyword>
<protein>
    <recommendedName>
        <fullName evidence="2">Amidase domain-containing protein</fullName>
    </recommendedName>
</protein>
<keyword evidence="4" id="KW-1185">Reference proteome</keyword>
<evidence type="ECO:0000259" key="2">
    <source>
        <dbReference type="Pfam" id="PF01425"/>
    </source>
</evidence>
<dbReference type="InterPro" id="IPR052739">
    <property type="entry name" value="FAAH2"/>
</dbReference>
<keyword evidence="1" id="KW-0812">Transmembrane</keyword>
<dbReference type="InterPro" id="IPR036928">
    <property type="entry name" value="AS_sf"/>
</dbReference>
<sequence length="453" mass="49740">MSSFKIYQRAFIRVLFSVLDVAFHFIFRIIYGPKGKKAPPITDLLLLDSASKIAFKIRTKKVKCVDVLESFIARIEQINPLLNCVVADRFEEAREEAKKVDELLNSGSTSEVVLSRDKPFLGVPFTTKDCIAVKGMINTSGLVSRKNIIAVEDAPAITCLKNAGAIPIALTNIPECCMWWDTDNNVHGRCRNPYDTNRIVGGSSGGEGCIQASAGSAFGLGSDIGGSIRMPAFFNGIFGHKPSPHIVSNDGQYPPSASANQESFLGVGPMCRHAEDLLPLLKVVAGKNASKLQLDEDVRIADIDIFYQEDDQGSPIVSPVNREIKALFGKLVTYFNKAHTKKINKLELKEFSKSFIMWSAGMKTENGPTLLNQLANLNGSLNVPLEFLKWCFRLSDHTLIALVVGVLIGNDGIKVGQPIYTNLMHKKEELKEKLLGLLGNILLYTGCPREMGH</sequence>
<gene>
    <name evidence="3" type="ORF">HHI36_014727</name>
</gene>
<evidence type="ECO:0000313" key="3">
    <source>
        <dbReference type="EMBL" id="KAL3273273.1"/>
    </source>
</evidence>
<reference evidence="3 4" key="1">
    <citation type="journal article" date="2021" name="BMC Biol.">
        <title>Horizontally acquired antibacterial genes associated with adaptive radiation of ladybird beetles.</title>
        <authorList>
            <person name="Li H.S."/>
            <person name="Tang X.F."/>
            <person name="Huang Y.H."/>
            <person name="Xu Z.Y."/>
            <person name="Chen M.L."/>
            <person name="Du X.Y."/>
            <person name="Qiu B.Y."/>
            <person name="Chen P.T."/>
            <person name="Zhang W."/>
            <person name="Slipinski A."/>
            <person name="Escalona H.E."/>
            <person name="Waterhouse R.M."/>
            <person name="Zwick A."/>
            <person name="Pang H."/>
        </authorList>
    </citation>
    <scope>NUCLEOTIDE SEQUENCE [LARGE SCALE GENOMIC DNA]</scope>
    <source>
        <strain evidence="3">SYSU2018</strain>
    </source>
</reference>
<dbReference type="EMBL" id="JABFTP020000062">
    <property type="protein sequence ID" value="KAL3273273.1"/>
    <property type="molecule type" value="Genomic_DNA"/>
</dbReference>
<evidence type="ECO:0000313" key="4">
    <source>
        <dbReference type="Proteomes" id="UP001516400"/>
    </source>
</evidence>
<dbReference type="AlphaFoldDB" id="A0ABD2N3K9"/>
<organism evidence="3 4">
    <name type="scientific">Cryptolaemus montrouzieri</name>
    <dbReference type="NCBI Taxonomy" id="559131"/>
    <lineage>
        <taxon>Eukaryota</taxon>
        <taxon>Metazoa</taxon>
        <taxon>Ecdysozoa</taxon>
        <taxon>Arthropoda</taxon>
        <taxon>Hexapoda</taxon>
        <taxon>Insecta</taxon>
        <taxon>Pterygota</taxon>
        <taxon>Neoptera</taxon>
        <taxon>Endopterygota</taxon>
        <taxon>Coleoptera</taxon>
        <taxon>Polyphaga</taxon>
        <taxon>Cucujiformia</taxon>
        <taxon>Coccinelloidea</taxon>
        <taxon>Coccinellidae</taxon>
        <taxon>Scymninae</taxon>
        <taxon>Scymnini</taxon>
        <taxon>Cryptolaemus</taxon>
    </lineage>
</organism>
<dbReference type="SUPFAM" id="SSF75304">
    <property type="entry name" value="Amidase signature (AS) enzymes"/>
    <property type="match status" value="1"/>
</dbReference>
<evidence type="ECO:0000256" key="1">
    <source>
        <dbReference type="SAM" id="Phobius"/>
    </source>
</evidence>
<dbReference type="PANTHER" id="PTHR43372:SF4">
    <property type="entry name" value="FATTY-ACID AMIDE HYDROLASE 2"/>
    <property type="match status" value="1"/>
</dbReference>
<feature type="transmembrane region" description="Helical" evidence="1">
    <location>
        <begin position="12"/>
        <end position="31"/>
    </location>
</feature>
<dbReference type="InterPro" id="IPR023631">
    <property type="entry name" value="Amidase_dom"/>
</dbReference>